<dbReference type="Proteomes" id="UP001217089">
    <property type="component" value="Unassembled WGS sequence"/>
</dbReference>
<comment type="caution">
    <text evidence="2">The sequence shown here is derived from an EMBL/GenBank/DDBJ whole genome shotgun (WGS) entry which is preliminary data.</text>
</comment>
<dbReference type="PANTHER" id="PTHR46363">
    <property type="entry name" value="DEOXYRIBONUCLEASE TATDN2-RELATED"/>
    <property type="match status" value="1"/>
</dbReference>
<gene>
    <name evidence="2" type="ORF">KUTeg_016846</name>
</gene>
<keyword evidence="3" id="KW-1185">Reference proteome</keyword>
<dbReference type="Pfam" id="PF01026">
    <property type="entry name" value="TatD_DNase"/>
    <property type="match status" value="1"/>
</dbReference>
<proteinExistence type="inferred from homology"/>
<evidence type="ECO:0008006" key="4">
    <source>
        <dbReference type="Google" id="ProtNLM"/>
    </source>
</evidence>
<dbReference type="EMBL" id="JARBDR010000813">
    <property type="protein sequence ID" value="KAJ8306301.1"/>
    <property type="molecule type" value="Genomic_DNA"/>
</dbReference>
<accession>A0ABQ9EPN4</accession>
<name>A0ABQ9EPN4_TEGGR</name>
<evidence type="ECO:0000313" key="3">
    <source>
        <dbReference type="Proteomes" id="UP001217089"/>
    </source>
</evidence>
<dbReference type="PANTHER" id="PTHR46363:SF1">
    <property type="entry name" value="DEOXYRIBONUCLEASE TATDN2-RELATED"/>
    <property type="match status" value="1"/>
</dbReference>
<dbReference type="Gene3D" id="3.20.20.140">
    <property type="entry name" value="Metal-dependent hydrolases"/>
    <property type="match status" value="1"/>
</dbReference>
<dbReference type="InterPro" id="IPR032466">
    <property type="entry name" value="Metal_Hydrolase"/>
</dbReference>
<evidence type="ECO:0000313" key="2">
    <source>
        <dbReference type="EMBL" id="KAJ8306301.1"/>
    </source>
</evidence>
<organism evidence="2 3">
    <name type="scientific">Tegillarca granosa</name>
    <name type="common">Malaysian cockle</name>
    <name type="synonym">Anadara granosa</name>
    <dbReference type="NCBI Taxonomy" id="220873"/>
    <lineage>
        <taxon>Eukaryota</taxon>
        <taxon>Metazoa</taxon>
        <taxon>Spiralia</taxon>
        <taxon>Lophotrochozoa</taxon>
        <taxon>Mollusca</taxon>
        <taxon>Bivalvia</taxon>
        <taxon>Autobranchia</taxon>
        <taxon>Pteriomorphia</taxon>
        <taxon>Arcoida</taxon>
        <taxon>Arcoidea</taxon>
        <taxon>Arcidae</taxon>
        <taxon>Tegillarca</taxon>
    </lineage>
</organism>
<dbReference type="SUPFAM" id="SSF51556">
    <property type="entry name" value="Metallo-dependent hydrolases"/>
    <property type="match status" value="1"/>
</dbReference>
<reference evidence="2 3" key="1">
    <citation type="submission" date="2022-12" db="EMBL/GenBank/DDBJ databases">
        <title>Chromosome-level genome of Tegillarca granosa.</title>
        <authorList>
            <person name="Kim J."/>
        </authorList>
    </citation>
    <scope>NUCLEOTIDE SEQUENCE [LARGE SCALE GENOMIC DNA]</scope>
    <source>
        <strain evidence="2">Teg-2019</strain>
        <tissue evidence="2">Adductor muscle</tissue>
    </source>
</reference>
<evidence type="ECO:0000256" key="1">
    <source>
        <dbReference type="ARBA" id="ARBA00009275"/>
    </source>
</evidence>
<dbReference type="InterPro" id="IPR001130">
    <property type="entry name" value="TatD-like"/>
</dbReference>
<protein>
    <recommendedName>
        <fullName evidence="4">TatD DNase domain containing 2</fullName>
    </recommendedName>
</protein>
<comment type="similarity">
    <text evidence="1">Belongs to the metallo-dependent hydrolases superfamily. TatD-type hydrolase family.</text>
</comment>
<sequence>MVVAEPEPKYLEVFDSHFHLDRVLRDCGLSRGGTVEDVLNQVPVRPEEKCNLIGGVQVYCDPKTYPSSRTSFGSFSWTVGGSWISSKTCRRQSIKDYLTELKVLLDCPKVVALGEIGMDHTEPTEYWHLQLNLLQEVLPLLRKNRVLVIHCRGMKGDCGTEVYMLLLHYLRKAVSTHHPIHLHCFTEVVGGISKDLLRIYQPYLKVLGKPDPRAAFGNRCTIFSTLGNATLGTRFIIPSCQKTSRVSWSFSRTYPGGYNGTKQVEIIGLEDKRQTTALLTCTMSGDLLPPQLL</sequence>